<sequence>MTVEMVEATKTKGYELAVRQNGKICNQTHSIGQTEKKGKKKVPIKIEMDELLGKINSSHQLESSFL</sequence>
<gene>
    <name evidence="1" type="ORF">T02_6352</name>
</gene>
<organism evidence="1 2">
    <name type="scientific">Trichinella nativa</name>
    <dbReference type="NCBI Taxonomy" id="6335"/>
    <lineage>
        <taxon>Eukaryota</taxon>
        <taxon>Metazoa</taxon>
        <taxon>Ecdysozoa</taxon>
        <taxon>Nematoda</taxon>
        <taxon>Enoplea</taxon>
        <taxon>Dorylaimia</taxon>
        <taxon>Trichinellida</taxon>
        <taxon>Trichinellidae</taxon>
        <taxon>Trichinella</taxon>
    </lineage>
</organism>
<dbReference type="EMBL" id="JYDW01000219">
    <property type="protein sequence ID" value="KRZ51663.1"/>
    <property type="molecule type" value="Genomic_DNA"/>
</dbReference>
<keyword evidence="2" id="KW-1185">Reference proteome</keyword>
<proteinExistence type="predicted"/>
<reference evidence="1 2" key="1">
    <citation type="submission" date="2015-05" db="EMBL/GenBank/DDBJ databases">
        <title>Evolution of Trichinella species and genotypes.</title>
        <authorList>
            <person name="Korhonen P.K."/>
            <person name="Edoardo P."/>
            <person name="Giuseppe L.R."/>
            <person name="Gasser R.B."/>
        </authorList>
    </citation>
    <scope>NUCLEOTIDE SEQUENCE [LARGE SCALE GENOMIC DNA]</scope>
    <source>
        <strain evidence="1">ISS10</strain>
    </source>
</reference>
<accession>A0A0V1KW88</accession>
<evidence type="ECO:0000313" key="2">
    <source>
        <dbReference type="Proteomes" id="UP000054721"/>
    </source>
</evidence>
<protein>
    <submittedName>
        <fullName evidence="1">Uncharacterized protein</fullName>
    </submittedName>
</protein>
<dbReference type="Proteomes" id="UP000054721">
    <property type="component" value="Unassembled WGS sequence"/>
</dbReference>
<name>A0A0V1KW88_9BILA</name>
<evidence type="ECO:0000313" key="1">
    <source>
        <dbReference type="EMBL" id="KRZ51663.1"/>
    </source>
</evidence>
<comment type="caution">
    <text evidence="1">The sequence shown here is derived from an EMBL/GenBank/DDBJ whole genome shotgun (WGS) entry which is preliminary data.</text>
</comment>
<dbReference type="AlphaFoldDB" id="A0A0V1KW88"/>